<evidence type="ECO:0000313" key="8">
    <source>
        <dbReference type="EnsemblPlants" id="Kaladp0093s0165.1.v1.1.CDS.1"/>
    </source>
</evidence>
<feature type="domain" description="Late embryogenesis abundant protein LEA-2 subgroup" evidence="7">
    <location>
        <begin position="139"/>
        <end position="241"/>
    </location>
</feature>
<keyword evidence="2 6" id="KW-0812">Transmembrane</keyword>
<comment type="subcellular location">
    <subcellularLocation>
        <location evidence="1">Membrane</location>
        <topology evidence="1">Single-pass membrane protein</topology>
    </subcellularLocation>
</comment>
<accession>A0A7N0UYB9</accession>
<dbReference type="InterPro" id="IPR044839">
    <property type="entry name" value="NDR1-like"/>
</dbReference>
<evidence type="ECO:0000313" key="9">
    <source>
        <dbReference type="Proteomes" id="UP000594263"/>
    </source>
</evidence>
<dbReference type="Pfam" id="PF03168">
    <property type="entry name" value="LEA_2"/>
    <property type="match status" value="1"/>
</dbReference>
<evidence type="ECO:0000256" key="3">
    <source>
        <dbReference type="ARBA" id="ARBA00022989"/>
    </source>
</evidence>
<dbReference type="GO" id="GO:0098542">
    <property type="term" value="P:defense response to other organism"/>
    <property type="evidence" value="ECO:0007669"/>
    <property type="project" value="InterPro"/>
</dbReference>
<name>A0A7N0UYB9_KALFE</name>
<dbReference type="InterPro" id="IPR004864">
    <property type="entry name" value="LEA_2"/>
</dbReference>
<reference evidence="8" key="1">
    <citation type="submission" date="2021-01" db="UniProtKB">
        <authorList>
            <consortium name="EnsemblPlants"/>
        </authorList>
    </citation>
    <scope>IDENTIFICATION</scope>
</reference>
<dbReference type="EnsemblPlants" id="Kaladp0093s0165.1.v1.1">
    <property type="protein sequence ID" value="Kaladp0093s0165.1.v1.1.CDS.1"/>
    <property type="gene ID" value="Kaladp0093s0165.v1.1"/>
</dbReference>
<dbReference type="GO" id="GO:0005886">
    <property type="term" value="C:plasma membrane"/>
    <property type="evidence" value="ECO:0007669"/>
    <property type="project" value="TreeGrafter"/>
</dbReference>
<sequence>MADQRVHPRAEADSPPRDSASSSATDFTMKPYRPSADLPPGTYVIQIPKDQIYRVPPPENEYRFRNYTRRGKRRSRRCRCCCWTLSILAVLAALAAVAAGAFYLIIRPRTMRFSVDSLTISGFNLTSSIAISPRIDAALRADNPNRRISIDYRDGGYAAAYHGGVKLCEGELAAFRQPRRNVTVIEAGMRGSGLVLGRDSRDAMVREQRVRSVPLRLNLRWPVRLKVGDVMTWTMTMRVQCDVAVDALAAGAKIVSKSCEFGVKPW</sequence>
<feature type="transmembrane region" description="Helical" evidence="6">
    <location>
        <begin position="80"/>
        <end position="106"/>
    </location>
</feature>
<dbReference type="PANTHER" id="PTHR31234">
    <property type="entry name" value="LATE EMBRYOGENESIS ABUNDANT (LEA) HYDROXYPROLINE-RICH GLYCOPROTEIN FAMILY"/>
    <property type="match status" value="1"/>
</dbReference>
<keyword evidence="9" id="KW-1185">Reference proteome</keyword>
<dbReference type="PANTHER" id="PTHR31234:SF70">
    <property type="entry name" value="LATE EMBRYOGENESIS ABUNDANT PROTEIN LEA-2 SUBGROUP DOMAIN-CONTAINING PROTEIN"/>
    <property type="match status" value="1"/>
</dbReference>
<evidence type="ECO:0000256" key="6">
    <source>
        <dbReference type="SAM" id="Phobius"/>
    </source>
</evidence>
<keyword evidence="3 6" id="KW-1133">Transmembrane helix</keyword>
<evidence type="ECO:0000256" key="1">
    <source>
        <dbReference type="ARBA" id="ARBA00004167"/>
    </source>
</evidence>
<dbReference type="Gramene" id="Kaladp0093s0165.1.v1.1">
    <property type="protein sequence ID" value="Kaladp0093s0165.1.v1.1.CDS.1"/>
    <property type="gene ID" value="Kaladp0093s0165.v1.1"/>
</dbReference>
<proteinExistence type="predicted"/>
<organism evidence="8 9">
    <name type="scientific">Kalanchoe fedtschenkoi</name>
    <name type="common">Lavender scallops</name>
    <name type="synonym">South American air plant</name>
    <dbReference type="NCBI Taxonomy" id="63787"/>
    <lineage>
        <taxon>Eukaryota</taxon>
        <taxon>Viridiplantae</taxon>
        <taxon>Streptophyta</taxon>
        <taxon>Embryophyta</taxon>
        <taxon>Tracheophyta</taxon>
        <taxon>Spermatophyta</taxon>
        <taxon>Magnoliopsida</taxon>
        <taxon>eudicotyledons</taxon>
        <taxon>Gunneridae</taxon>
        <taxon>Pentapetalae</taxon>
        <taxon>Saxifragales</taxon>
        <taxon>Crassulaceae</taxon>
        <taxon>Kalanchoe</taxon>
    </lineage>
</organism>
<evidence type="ECO:0000259" key="7">
    <source>
        <dbReference type="Pfam" id="PF03168"/>
    </source>
</evidence>
<feature type="compositionally biased region" description="Basic and acidic residues" evidence="5">
    <location>
        <begin position="1"/>
        <end position="16"/>
    </location>
</feature>
<dbReference type="AlphaFoldDB" id="A0A7N0UYB9"/>
<evidence type="ECO:0000256" key="2">
    <source>
        <dbReference type="ARBA" id="ARBA00022692"/>
    </source>
</evidence>
<evidence type="ECO:0000256" key="5">
    <source>
        <dbReference type="SAM" id="MobiDB-lite"/>
    </source>
</evidence>
<keyword evidence="4 6" id="KW-0472">Membrane</keyword>
<protein>
    <recommendedName>
        <fullName evidence="7">Late embryogenesis abundant protein LEA-2 subgroup domain-containing protein</fullName>
    </recommendedName>
</protein>
<dbReference type="OMA" id="CCYSFAT"/>
<evidence type="ECO:0000256" key="4">
    <source>
        <dbReference type="ARBA" id="ARBA00023136"/>
    </source>
</evidence>
<dbReference type="Proteomes" id="UP000594263">
    <property type="component" value="Unplaced"/>
</dbReference>
<feature type="region of interest" description="Disordered" evidence="5">
    <location>
        <begin position="1"/>
        <end position="41"/>
    </location>
</feature>